<gene>
    <name evidence="2" type="ORF">GCM10011352_33680</name>
</gene>
<organism evidence="2 3">
    <name type="scientific">Marinobacterium zhoushanense</name>
    <dbReference type="NCBI Taxonomy" id="1679163"/>
    <lineage>
        <taxon>Bacteria</taxon>
        <taxon>Pseudomonadati</taxon>
        <taxon>Pseudomonadota</taxon>
        <taxon>Gammaproteobacteria</taxon>
        <taxon>Oceanospirillales</taxon>
        <taxon>Oceanospirillaceae</taxon>
        <taxon>Marinobacterium</taxon>
    </lineage>
</organism>
<dbReference type="Proteomes" id="UP000629025">
    <property type="component" value="Unassembled WGS sequence"/>
</dbReference>
<evidence type="ECO:0000313" key="3">
    <source>
        <dbReference type="Proteomes" id="UP000629025"/>
    </source>
</evidence>
<reference evidence="3" key="1">
    <citation type="journal article" date="2019" name="Int. J. Syst. Evol. Microbiol.">
        <title>The Global Catalogue of Microorganisms (GCM) 10K type strain sequencing project: providing services to taxonomists for standard genome sequencing and annotation.</title>
        <authorList>
            <consortium name="The Broad Institute Genomics Platform"/>
            <consortium name="The Broad Institute Genome Sequencing Center for Infectious Disease"/>
            <person name="Wu L."/>
            <person name="Ma J."/>
        </authorList>
    </citation>
    <scope>NUCLEOTIDE SEQUENCE [LARGE SCALE GENOMIC DNA]</scope>
    <source>
        <strain evidence="3">CGMCC 1.15341</strain>
    </source>
</reference>
<evidence type="ECO:0008006" key="4">
    <source>
        <dbReference type="Google" id="ProtNLM"/>
    </source>
</evidence>
<keyword evidence="3" id="KW-1185">Reference proteome</keyword>
<comment type="caution">
    <text evidence="2">The sequence shown here is derived from an EMBL/GenBank/DDBJ whole genome shotgun (WGS) entry which is preliminary data.</text>
</comment>
<dbReference type="EMBL" id="BMIJ01000007">
    <property type="protein sequence ID" value="GGC04784.1"/>
    <property type="molecule type" value="Genomic_DNA"/>
</dbReference>
<protein>
    <recommendedName>
        <fullName evidence="4">DUF2059 domain-containing protein</fullName>
    </recommendedName>
</protein>
<feature type="chain" id="PRO_5047202811" description="DUF2059 domain-containing protein" evidence="1">
    <location>
        <begin position="18"/>
        <end position="184"/>
    </location>
</feature>
<sequence length="184" mass="20227">MSLILAFLTLMSVSSMAAAELAPARIEAYIASLSTVRELGDQLKAEGKQDLLARQIMPRAGEPFDPHQRAVQTLRRNEPDYYTRLESNVLRQGFTSADSWARTGDQIVLAYGAVKVSAESPQMLALAARSGPEQEILLQTLPEPQQGQLRQALVVAKALARVPEADKRAVRPYVAQLDKLFSQP</sequence>
<evidence type="ECO:0000313" key="2">
    <source>
        <dbReference type="EMBL" id="GGC04784.1"/>
    </source>
</evidence>
<feature type="signal peptide" evidence="1">
    <location>
        <begin position="1"/>
        <end position="17"/>
    </location>
</feature>
<name>A0ABQ1KQN7_9GAMM</name>
<accession>A0ABQ1KQN7</accession>
<evidence type="ECO:0000256" key="1">
    <source>
        <dbReference type="SAM" id="SignalP"/>
    </source>
</evidence>
<keyword evidence="1" id="KW-0732">Signal</keyword>
<proteinExistence type="predicted"/>